<dbReference type="PROSITE" id="PS51042">
    <property type="entry name" value="CUT"/>
    <property type="match status" value="1"/>
</dbReference>
<evidence type="ECO:0000256" key="1">
    <source>
        <dbReference type="ARBA" id="ARBA00004123"/>
    </source>
</evidence>
<protein>
    <recommendedName>
        <fullName evidence="10">One cut domain family member</fullName>
    </recommendedName>
</protein>
<keyword evidence="6 10" id="KW-0804">Transcription</keyword>
<reference evidence="15" key="2">
    <citation type="journal article" date="2016" name="Sci. Rep.">
        <title>Dictyocaulus viviparus genome, variome and transcriptome elucidate lungworm biology and support future intervention.</title>
        <authorList>
            <person name="McNulty S.N."/>
            <person name="Strube C."/>
            <person name="Rosa B.A."/>
            <person name="Martin J.C."/>
            <person name="Tyagi R."/>
            <person name="Choi Y.J."/>
            <person name="Wang Q."/>
            <person name="Hallsworth Pepin K."/>
            <person name="Zhang X."/>
            <person name="Ozersky P."/>
            <person name="Wilson R.K."/>
            <person name="Sternberg P.W."/>
            <person name="Gasser R.B."/>
            <person name="Mitreva M."/>
        </authorList>
    </citation>
    <scope>NUCLEOTIDE SEQUENCE [LARGE SCALE GENOMIC DNA]</scope>
    <source>
        <strain evidence="15">HannoverDv2000</strain>
    </source>
</reference>
<dbReference type="Gene3D" id="1.10.10.60">
    <property type="entry name" value="Homeodomain-like"/>
    <property type="match status" value="1"/>
</dbReference>
<dbReference type="SMART" id="SM00389">
    <property type="entry name" value="HOX"/>
    <property type="match status" value="1"/>
</dbReference>
<dbReference type="InterPro" id="IPR001356">
    <property type="entry name" value="HD"/>
</dbReference>
<feature type="region of interest" description="Disordered" evidence="11">
    <location>
        <begin position="107"/>
        <end position="138"/>
    </location>
</feature>
<dbReference type="OrthoDB" id="10068888at2759"/>
<feature type="domain" description="Homeobox" evidence="12">
    <location>
        <begin position="304"/>
        <end position="364"/>
    </location>
</feature>
<dbReference type="SUPFAM" id="SSF47413">
    <property type="entry name" value="lambda repressor-like DNA-binding domains"/>
    <property type="match status" value="1"/>
</dbReference>
<dbReference type="InterPro" id="IPR051649">
    <property type="entry name" value="CUT_Homeobox"/>
</dbReference>
<dbReference type="SMART" id="SM01109">
    <property type="entry name" value="CUT"/>
    <property type="match status" value="1"/>
</dbReference>
<dbReference type="PANTHER" id="PTHR14057">
    <property type="entry name" value="TRANSCRIPTION FACTOR ONECUT"/>
    <property type="match status" value="1"/>
</dbReference>
<dbReference type="SUPFAM" id="SSF46689">
    <property type="entry name" value="Homeodomain-like"/>
    <property type="match status" value="1"/>
</dbReference>
<keyword evidence="5 8" id="KW-0371">Homeobox</keyword>
<dbReference type="GO" id="GO:0005634">
    <property type="term" value="C:nucleus"/>
    <property type="evidence" value="ECO:0007669"/>
    <property type="project" value="UniProtKB-SubCell"/>
</dbReference>
<dbReference type="Proteomes" id="UP000053766">
    <property type="component" value="Unassembled WGS sequence"/>
</dbReference>
<evidence type="ECO:0000256" key="2">
    <source>
        <dbReference type="ARBA" id="ARBA00008190"/>
    </source>
</evidence>
<evidence type="ECO:0000259" key="13">
    <source>
        <dbReference type="PROSITE" id="PS51042"/>
    </source>
</evidence>
<dbReference type="Gene3D" id="1.10.260.40">
    <property type="entry name" value="lambda repressor-like DNA-binding domains"/>
    <property type="match status" value="1"/>
</dbReference>
<dbReference type="AlphaFoldDB" id="A0A0D8Y3S9"/>
<dbReference type="InterPro" id="IPR010982">
    <property type="entry name" value="Lambda_DNA-bd_dom_sf"/>
</dbReference>
<gene>
    <name evidence="14" type="ORF">DICVIV_04646</name>
</gene>
<evidence type="ECO:0000256" key="3">
    <source>
        <dbReference type="ARBA" id="ARBA00023015"/>
    </source>
</evidence>
<feature type="compositionally biased region" description="Polar residues" evidence="11">
    <location>
        <begin position="126"/>
        <end position="138"/>
    </location>
</feature>
<comment type="subcellular location">
    <subcellularLocation>
        <location evidence="1 8 9">Nucleus</location>
    </subcellularLocation>
</comment>
<evidence type="ECO:0000256" key="9">
    <source>
        <dbReference type="RuleBase" id="RU000682"/>
    </source>
</evidence>
<dbReference type="InterPro" id="IPR003350">
    <property type="entry name" value="CUT_dom"/>
</dbReference>
<evidence type="ECO:0000256" key="6">
    <source>
        <dbReference type="ARBA" id="ARBA00023163"/>
    </source>
</evidence>
<dbReference type="STRING" id="29172.A0A0D8Y3S9"/>
<keyword evidence="15" id="KW-1185">Reference proteome</keyword>
<dbReference type="FunFam" id="1.10.260.40:FF:000005">
    <property type="entry name" value="One cut domain family member"/>
    <property type="match status" value="1"/>
</dbReference>
<keyword evidence="7 8" id="KW-0539">Nucleus</keyword>
<evidence type="ECO:0000256" key="8">
    <source>
        <dbReference type="PROSITE-ProRule" id="PRU00108"/>
    </source>
</evidence>
<dbReference type="GO" id="GO:0000981">
    <property type="term" value="F:DNA-binding transcription factor activity, RNA polymerase II-specific"/>
    <property type="evidence" value="ECO:0007669"/>
    <property type="project" value="TreeGrafter"/>
</dbReference>
<feature type="region of interest" description="Disordered" evidence="11">
    <location>
        <begin position="359"/>
        <end position="389"/>
    </location>
</feature>
<comment type="similarity">
    <text evidence="2 10">Belongs to the CUT homeobox family.</text>
</comment>
<dbReference type="GO" id="GO:0000978">
    <property type="term" value="F:RNA polymerase II cis-regulatory region sequence-specific DNA binding"/>
    <property type="evidence" value="ECO:0007669"/>
    <property type="project" value="TreeGrafter"/>
</dbReference>
<evidence type="ECO:0000259" key="12">
    <source>
        <dbReference type="PROSITE" id="PS50071"/>
    </source>
</evidence>
<name>A0A0D8Y3S9_DICVI</name>
<dbReference type="EMBL" id="KN716242">
    <property type="protein sequence ID" value="KJH49206.1"/>
    <property type="molecule type" value="Genomic_DNA"/>
</dbReference>
<dbReference type="Pfam" id="PF02376">
    <property type="entry name" value="CUT"/>
    <property type="match status" value="1"/>
</dbReference>
<dbReference type="CDD" id="cd00086">
    <property type="entry name" value="homeodomain"/>
    <property type="match status" value="1"/>
</dbReference>
<evidence type="ECO:0000313" key="15">
    <source>
        <dbReference type="Proteomes" id="UP000053766"/>
    </source>
</evidence>
<dbReference type="PANTHER" id="PTHR14057:SF32">
    <property type="entry name" value="HOMEOBOX PROTEIN CEH-21-RELATED"/>
    <property type="match status" value="1"/>
</dbReference>
<feature type="domain" description="CUT" evidence="13">
    <location>
        <begin position="203"/>
        <end position="289"/>
    </location>
</feature>
<evidence type="ECO:0000256" key="10">
    <source>
        <dbReference type="RuleBase" id="RU361129"/>
    </source>
</evidence>
<organism evidence="14 15">
    <name type="scientific">Dictyocaulus viviparus</name>
    <name type="common">Bovine lungworm</name>
    <dbReference type="NCBI Taxonomy" id="29172"/>
    <lineage>
        <taxon>Eukaryota</taxon>
        <taxon>Metazoa</taxon>
        <taxon>Ecdysozoa</taxon>
        <taxon>Nematoda</taxon>
        <taxon>Chromadorea</taxon>
        <taxon>Rhabditida</taxon>
        <taxon>Rhabditina</taxon>
        <taxon>Rhabditomorpha</taxon>
        <taxon>Strongyloidea</taxon>
        <taxon>Metastrongylidae</taxon>
        <taxon>Dictyocaulus</taxon>
    </lineage>
</organism>
<evidence type="ECO:0000256" key="5">
    <source>
        <dbReference type="ARBA" id="ARBA00023155"/>
    </source>
</evidence>
<dbReference type="InterPro" id="IPR009057">
    <property type="entry name" value="Homeodomain-like_sf"/>
</dbReference>
<dbReference type="PROSITE" id="PS50071">
    <property type="entry name" value="HOMEOBOX_2"/>
    <property type="match status" value="1"/>
</dbReference>
<evidence type="ECO:0000256" key="7">
    <source>
        <dbReference type="ARBA" id="ARBA00023242"/>
    </source>
</evidence>
<dbReference type="Pfam" id="PF00046">
    <property type="entry name" value="Homeodomain"/>
    <property type="match status" value="1"/>
</dbReference>
<reference evidence="14 15" key="1">
    <citation type="submission" date="2013-11" db="EMBL/GenBank/DDBJ databases">
        <title>Draft genome of the bovine lungworm Dictyocaulus viviparus.</title>
        <authorList>
            <person name="Mitreva M."/>
        </authorList>
    </citation>
    <scope>NUCLEOTIDE SEQUENCE [LARGE SCALE GENOMIC DNA]</scope>
    <source>
        <strain evidence="14 15">HannoverDv2000</strain>
    </source>
</reference>
<sequence length="389" mass="43463">MEGLDSGGLATDPLLSAALSSPLGSSREDLFLHDFARSSPHAGTLFSNYATLTTLQPLPPISTVTSNGAKFARISSPTRERQNSYFFPASSQPYNYNVNIKYEYDLKNDDDSNDSPTGKTCHPACSTPSEYTQSHVSQANDTNFSSASFVPAYSGLEIRSPKIEKEGFFNGYANNKCEIDDESACIPNKNCSPVTNGHSSLDGDDEDDGEELNTKDLAQRISAELKRYSIPQAIFAQKILCRSQGTLSDLLRNPKPWSKLKSGRETFRRMAKWLQEPEFKRMSDLRMAACKRKEEQQVQHNQPQPPKKPRLVFTDIQRRTLQAIFRETKRPSREMQLTISQQLGLDPTTVANFFMNARRRGHDQKTDDDMSTVSGGSNHALDDQVTENG</sequence>
<dbReference type="FunFam" id="1.10.10.60:FF:000054">
    <property type="entry name" value="One cut domain family member"/>
    <property type="match status" value="1"/>
</dbReference>
<evidence type="ECO:0000256" key="11">
    <source>
        <dbReference type="SAM" id="MobiDB-lite"/>
    </source>
</evidence>
<evidence type="ECO:0000313" key="14">
    <source>
        <dbReference type="EMBL" id="KJH49206.1"/>
    </source>
</evidence>
<keyword evidence="4 8" id="KW-0238">DNA-binding</keyword>
<proteinExistence type="inferred from homology"/>
<accession>A0A0D8Y3S9</accession>
<evidence type="ECO:0000256" key="4">
    <source>
        <dbReference type="ARBA" id="ARBA00023125"/>
    </source>
</evidence>
<keyword evidence="3 10" id="KW-0805">Transcription regulation</keyword>
<feature type="DNA-binding region" description="Homeobox" evidence="8">
    <location>
        <begin position="306"/>
        <end position="365"/>
    </location>
</feature>